<dbReference type="InterPro" id="IPR044548">
    <property type="entry name" value="AF0060_NTP-PPase_MazG-like"/>
</dbReference>
<gene>
    <name evidence="1" type="ORF">GCM10010521_36550</name>
</gene>
<proteinExistence type="predicted"/>
<reference evidence="2" key="1">
    <citation type="journal article" date="2019" name="Int. J. Syst. Evol. Microbiol.">
        <title>The Global Catalogue of Microorganisms (GCM) 10K type strain sequencing project: providing services to taxonomists for standard genome sequencing and annotation.</title>
        <authorList>
            <consortium name="The Broad Institute Genomics Platform"/>
            <consortium name="The Broad Institute Genome Sequencing Center for Infectious Disease"/>
            <person name="Wu L."/>
            <person name="Ma J."/>
        </authorList>
    </citation>
    <scope>NUCLEOTIDE SEQUENCE [LARGE SCALE GENOMIC DNA]</scope>
    <source>
        <strain evidence="2">JCM 11574</strain>
    </source>
</reference>
<dbReference type="Proteomes" id="UP001500893">
    <property type="component" value="Unassembled WGS sequence"/>
</dbReference>
<organism evidence="1 2">
    <name type="scientific">Streptomyces rameus</name>
    <dbReference type="NCBI Taxonomy" id="68261"/>
    <lineage>
        <taxon>Bacteria</taxon>
        <taxon>Bacillati</taxon>
        <taxon>Actinomycetota</taxon>
        <taxon>Actinomycetes</taxon>
        <taxon>Kitasatosporales</taxon>
        <taxon>Streptomycetaceae</taxon>
        <taxon>Streptomyces</taxon>
    </lineage>
</organism>
<sequence length="109" mass="12112">MGDRTWEQVGRLREWLDQEAAEAAPADVRLLRVLKIGEEFGEVSEAVHGALGANPRKGHSHTWEDVQKELADVIVTAMVALATITPDARQTFEDRLDALVDRVLPDPRS</sequence>
<dbReference type="EMBL" id="BAAAVM010000042">
    <property type="protein sequence ID" value="GAA3146135.1"/>
    <property type="molecule type" value="Genomic_DNA"/>
</dbReference>
<evidence type="ECO:0000313" key="2">
    <source>
        <dbReference type="Proteomes" id="UP001500893"/>
    </source>
</evidence>
<accession>A0ABP6NF17</accession>
<comment type="caution">
    <text evidence="1">The sequence shown here is derived from an EMBL/GenBank/DDBJ whole genome shotgun (WGS) entry which is preliminary data.</text>
</comment>
<protein>
    <submittedName>
        <fullName evidence="1">MazG-like family protein</fullName>
    </submittedName>
</protein>
<dbReference type="SUPFAM" id="SSF101386">
    <property type="entry name" value="all-alpha NTP pyrophosphatases"/>
    <property type="match status" value="1"/>
</dbReference>
<keyword evidence="2" id="KW-1185">Reference proteome</keyword>
<name>A0ABP6NF17_9ACTN</name>
<evidence type="ECO:0000313" key="1">
    <source>
        <dbReference type="EMBL" id="GAA3146135.1"/>
    </source>
</evidence>
<dbReference type="RefSeq" id="WP_345052906.1">
    <property type="nucleotide sequence ID" value="NZ_BAAAVM010000042.1"/>
</dbReference>
<dbReference type="Gene3D" id="1.10.287.1080">
    <property type="entry name" value="MazG-like"/>
    <property type="match status" value="1"/>
</dbReference>
<dbReference type="CDD" id="cd11533">
    <property type="entry name" value="NTP-PPase_Af0060_like"/>
    <property type="match status" value="1"/>
</dbReference>